<dbReference type="InterPro" id="IPR014985">
    <property type="entry name" value="WbqC"/>
</dbReference>
<keyword evidence="1" id="KW-0808">Transferase</keyword>
<comment type="caution">
    <text evidence="4">The sequence shown here is derived from an EMBL/GenBank/DDBJ whole genome shotgun (WGS) entry which is preliminary data.</text>
</comment>
<dbReference type="PROSITE" id="PS51186">
    <property type="entry name" value="GNAT"/>
    <property type="match status" value="1"/>
</dbReference>
<accession>A0ABQ1P425</accession>
<dbReference type="EMBL" id="BMJI01000007">
    <property type="protein sequence ID" value="GGC89929.1"/>
    <property type="molecule type" value="Genomic_DNA"/>
</dbReference>
<dbReference type="InterPro" id="IPR000182">
    <property type="entry name" value="GNAT_dom"/>
</dbReference>
<evidence type="ECO:0000256" key="1">
    <source>
        <dbReference type="ARBA" id="ARBA00022679"/>
    </source>
</evidence>
<dbReference type="Gene3D" id="3.40.630.30">
    <property type="match status" value="1"/>
</dbReference>
<evidence type="ECO:0000256" key="2">
    <source>
        <dbReference type="ARBA" id="ARBA00023315"/>
    </source>
</evidence>
<evidence type="ECO:0000259" key="3">
    <source>
        <dbReference type="PROSITE" id="PS51186"/>
    </source>
</evidence>
<reference evidence="5" key="1">
    <citation type="journal article" date="2019" name="Int. J. Syst. Evol. Microbiol.">
        <title>The Global Catalogue of Microorganisms (GCM) 10K type strain sequencing project: providing services to taxonomists for standard genome sequencing and annotation.</title>
        <authorList>
            <consortium name="The Broad Institute Genomics Platform"/>
            <consortium name="The Broad Institute Genome Sequencing Center for Infectious Disease"/>
            <person name="Wu L."/>
            <person name="Ma J."/>
        </authorList>
    </citation>
    <scope>NUCLEOTIDE SEQUENCE [LARGE SCALE GENOMIC DNA]</scope>
    <source>
        <strain evidence="5">CGMCC 1.15480</strain>
    </source>
</reference>
<dbReference type="Proteomes" id="UP000597761">
    <property type="component" value="Unassembled WGS sequence"/>
</dbReference>
<name>A0ABQ1P425_9MICC</name>
<protein>
    <recommendedName>
        <fullName evidence="3">N-acetyltransferase domain-containing protein</fullName>
    </recommendedName>
</protein>
<dbReference type="SUPFAM" id="SSF55729">
    <property type="entry name" value="Acyl-CoA N-acyltransferases (Nat)"/>
    <property type="match status" value="1"/>
</dbReference>
<dbReference type="PANTHER" id="PTHR43420">
    <property type="entry name" value="ACETYLTRANSFERASE"/>
    <property type="match status" value="1"/>
</dbReference>
<sequence>MSNLNFSVLEKDQLEIRLPELRAVDADVEWMTWDDAAYLRDLPRKWELSRLAERDGAVVGYALCSEKGDTVWLHRIATGRSMRGSGLGSELLHAVERGARERGFAKVSLKTPTANTDARRFYESNGYGEMGRDSEHVQLGKVLKPAVVGVHQPNYLPWLGYFYKLSRSDTFVILDDVLAPSRGYFNRSKVLVQGQGRWMTVPVHRNDGYIHHMTTADGEWVAKHLGTLRHNYQNAPFYDELMPELGELIERHSVGRLAELNEALISHVAGLLGITTPCVRSSRFALETKGDQRLVDLVAAVGGSSYLSGNGGDNYQEAETFGAAGLELVYTGFTSEPYGQQHPEFVPGLSAVDALFNIGPAATRQLIDDAPAPQQRS</sequence>
<dbReference type="InterPro" id="IPR050680">
    <property type="entry name" value="YpeA/RimI_acetyltransf"/>
</dbReference>
<evidence type="ECO:0000313" key="5">
    <source>
        <dbReference type="Proteomes" id="UP000597761"/>
    </source>
</evidence>
<dbReference type="RefSeq" id="WP_188667821.1">
    <property type="nucleotide sequence ID" value="NZ_BMJI01000007.1"/>
</dbReference>
<dbReference type="Pfam" id="PF00583">
    <property type="entry name" value="Acetyltransf_1"/>
    <property type="match status" value="1"/>
</dbReference>
<proteinExistence type="predicted"/>
<dbReference type="Pfam" id="PF08889">
    <property type="entry name" value="WbqC"/>
    <property type="match status" value="1"/>
</dbReference>
<evidence type="ECO:0000313" key="4">
    <source>
        <dbReference type="EMBL" id="GGC89929.1"/>
    </source>
</evidence>
<dbReference type="PANTHER" id="PTHR43420:SF47">
    <property type="entry name" value="N-ACETYLTRANSFERASE DOMAIN-CONTAINING PROTEIN"/>
    <property type="match status" value="1"/>
</dbReference>
<dbReference type="CDD" id="cd04301">
    <property type="entry name" value="NAT_SF"/>
    <property type="match status" value="1"/>
</dbReference>
<organism evidence="4 5">
    <name type="scientific">Tersicoccus solisilvae</name>
    <dbReference type="NCBI Taxonomy" id="1882339"/>
    <lineage>
        <taxon>Bacteria</taxon>
        <taxon>Bacillati</taxon>
        <taxon>Actinomycetota</taxon>
        <taxon>Actinomycetes</taxon>
        <taxon>Micrococcales</taxon>
        <taxon>Micrococcaceae</taxon>
        <taxon>Tersicoccus</taxon>
    </lineage>
</organism>
<feature type="domain" description="N-acetyltransferase" evidence="3">
    <location>
        <begin position="4"/>
        <end position="144"/>
    </location>
</feature>
<keyword evidence="2" id="KW-0012">Acyltransferase</keyword>
<gene>
    <name evidence="4" type="ORF">GCM10011512_16100</name>
</gene>
<dbReference type="InterPro" id="IPR016181">
    <property type="entry name" value="Acyl_CoA_acyltransferase"/>
</dbReference>
<keyword evidence="5" id="KW-1185">Reference proteome</keyword>